<comment type="pathway">
    <text evidence="1">Protein modification; protein glycosylation.</text>
</comment>
<dbReference type="InterPro" id="IPR019734">
    <property type="entry name" value="TPR_rpt"/>
</dbReference>
<dbReference type="GeneID" id="85227828"/>
<feature type="region of interest" description="Disordered" evidence="9">
    <location>
        <begin position="193"/>
        <end position="275"/>
    </location>
</feature>
<dbReference type="PANTHER" id="PTHR44998:SF1">
    <property type="entry name" value="UDP-N-ACETYLGLUCOSAMINE--PEPTIDE N-ACETYLGLUCOSAMINYLTRANSFERASE 110 KDA SUBUNIT"/>
    <property type="match status" value="1"/>
</dbReference>
<evidence type="ECO:0000313" key="12">
    <source>
        <dbReference type="Proteomes" id="UP001217754"/>
    </source>
</evidence>
<keyword evidence="6" id="KW-0677">Repeat</keyword>
<dbReference type="PROSITE" id="PS50293">
    <property type="entry name" value="TPR_REGION"/>
    <property type="match status" value="1"/>
</dbReference>
<dbReference type="Pfam" id="PF13374">
    <property type="entry name" value="TPR_10"/>
    <property type="match status" value="1"/>
</dbReference>
<dbReference type="Pfam" id="PF13844">
    <property type="entry name" value="Glyco_transf_41"/>
    <property type="match status" value="2"/>
</dbReference>
<evidence type="ECO:0000259" key="10">
    <source>
        <dbReference type="Pfam" id="PF13844"/>
    </source>
</evidence>
<dbReference type="Pfam" id="PF13414">
    <property type="entry name" value="TPR_11"/>
    <property type="match status" value="1"/>
</dbReference>
<keyword evidence="7 8" id="KW-0802">TPR repeat</keyword>
<dbReference type="PANTHER" id="PTHR44998">
    <property type="match status" value="1"/>
</dbReference>
<reference evidence="11" key="1">
    <citation type="submission" date="2023-03" db="EMBL/GenBank/DDBJ databases">
        <title>Mating type loci evolution in Malassezia.</title>
        <authorList>
            <person name="Coelho M.A."/>
        </authorList>
    </citation>
    <scope>NUCLEOTIDE SEQUENCE</scope>
    <source>
        <strain evidence="11">CBS 9431</strain>
    </source>
</reference>
<feature type="compositionally biased region" description="Low complexity" evidence="9">
    <location>
        <begin position="623"/>
        <end position="641"/>
    </location>
</feature>
<evidence type="ECO:0000256" key="4">
    <source>
        <dbReference type="ARBA" id="ARBA00022676"/>
    </source>
</evidence>
<feature type="repeat" description="TPR" evidence="8">
    <location>
        <begin position="1208"/>
        <end position="1241"/>
    </location>
</feature>
<proteinExistence type="inferred from homology"/>
<keyword evidence="4" id="KW-0328">Glycosyltransferase</keyword>
<feature type="compositionally biased region" description="Basic and acidic residues" evidence="9">
    <location>
        <begin position="24"/>
        <end position="44"/>
    </location>
</feature>
<dbReference type="PROSITE" id="PS50005">
    <property type="entry name" value="TPR"/>
    <property type="match status" value="2"/>
</dbReference>
<dbReference type="Gene3D" id="1.25.40.10">
    <property type="entry name" value="Tetratricopeptide repeat domain"/>
    <property type="match status" value="3"/>
</dbReference>
<feature type="region of interest" description="Disordered" evidence="9">
    <location>
        <begin position="561"/>
        <end position="666"/>
    </location>
</feature>
<feature type="compositionally biased region" description="Polar residues" evidence="9">
    <location>
        <begin position="126"/>
        <end position="138"/>
    </location>
</feature>
<feature type="compositionally biased region" description="Low complexity" evidence="9">
    <location>
        <begin position="228"/>
        <end position="252"/>
    </location>
</feature>
<keyword evidence="12" id="KW-1185">Reference proteome</keyword>
<keyword evidence="5" id="KW-0808">Transferase</keyword>
<evidence type="ECO:0000256" key="6">
    <source>
        <dbReference type="ARBA" id="ARBA00022737"/>
    </source>
</evidence>
<dbReference type="InterPro" id="IPR029489">
    <property type="entry name" value="OGT/SEC/SPY_C"/>
</dbReference>
<evidence type="ECO:0000256" key="3">
    <source>
        <dbReference type="ARBA" id="ARBA00011970"/>
    </source>
</evidence>
<evidence type="ECO:0000256" key="2">
    <source>
        <dbReference type="ARBA" id="ARBA00005386"/>
    </source>
</evidence>
<feature type="compositionally biased region" description="Basic and acidic residues" evidence="9">
    <location>
        <begin position="209"/>
        <end position="220"/>
    </location>
</feature>
<accession>A0AAF0FA93</accession>
<name>A0AAF0FA93_9BASI</name>
<protein>
    <recommendedName>
        <fullName evidence="3">protein O-GlcNAc transferase</fullName>
        <ecNumber evidence="3">2.4.1.255</ecNumber>
    </recommendedName>
</protein>
<dbReference type="Gene3D" id="3.40.50.11380">
    <property type="match status" value="1"/>
</dbReference>
<feature type="compositionally biased region" description="Basic and acidic residues" evidence="9">
    <location>
        <begin position="70"/>
        <end position="83"/>
    </location>
</feature>
<dbReference type="SUPFAM" id="SSF48452">
    <property type="entry name" value="TPR-like"/>
    <property type="match status" value="1"/>
</dbReference>
<feature type="compositionally biased region" description="Polar residues" evidence="9">
    <location>
        <begin position="611"/>
        <end position="622"/>
    </location>
</feature>
<dbReference type="SMART" id="SM00028">
    <property type="entry name" value="TPR"/>
    <property type="match status" value="3"/>
</dbReference>
<dbReference type="GO" id="GO:0006493">
    <property type="term" value="P:protein O-linked glycosylation"/>
    <property type="evidence" value="ECO:0007669"/>
    <property type="project" value="TreeGrafter"/>
</dbReference>
<feature type="region of interest" description="Disordered" evidence="9">
    <location>
        <begin position="1"/>
        <end position="144"/>
    </location>
</feature>
<feature type="compositionally biased region" description="Polar residues" evidence="9">
    <location>
        <begin position="1"/>
        <end position="21"/>
    </location>
</feature>
<organism evidence="11 12">
    <name type="scientific">Malassezia japonica</name>
    <dbReference type="NCBI Taxonomy" id="223818"/>
    <lineage>
        <taxon>Eukaryota</taxon>
        <taxon>Fungi</taxon>
        <taxon>Dikarya</taxon>
        <taxon>Basidiomycota</taxon>
        <taxon>Ustilaginomycotina</taxon>
        <taxon>Malasseziomycetes</taxon>
        <taxon>Malasseziales</taxon>
        <taxon>Malasseziaceae</taxon>
        <taxon>Malassezia</taxon>
    </lineage>
</organism>
<evidence type="ECO:0000256" key="7">
    <source>
        <dbReference type="ARBA" id="ARBA00022803"/>
    </source>
</evidence>
<dbReference type="EMBL" id="CP119966">
    <property type="protein sequence ID" value="WFD41182.1"/>
    <property type="molecule type" value="Genomic_DNA"/>
</dbReference>
<dbReference type="RefSeq" id="XP_060124079.1">
    <property type="nucleotide sequence ID" value="XM_060268096.1"/>
</dbReference>
<feature type="domain" description="O-GlcNAc transferase C-terminal" evidence="10">
    <location>
        <begin position="1733"/>
        <end position="1891"/>
    </location>
</feature>
<sequence>MTTTFNDSLKGQNSNVNNGSGALQEDRQQNEAARIRHEKRHGEAEQETPTSDGTGMESAAAAVTPFVQPKRGEASEDVLHRIAAEAAASEGQRQNHAGSMMRKHSGDTGGMDVDTTPKEQCAHDFTSATVSSSQNSRGIPTEDRPRVNMPAWMHYEAFPPVSSANIPAHLAENGQGLSNVEQVLQRVPERPMMPRLPSPWDSSQALAPSHKDAMAEDKDTPTTTSNEVPVSTSTASAPVTSSESSAMPAAPSVHDLRNTGHRKSPPSFEQYRRRQSWNTVGSNAWEQTLGDVHSVLPIFSEPSANVEAAKDNKDVAHDGEDAVSAAPKTKEASTSLGISENVEMPGLIPGDQIPVGSWGTASPEDETKFEPRYCTIADDEYAVLASAAAYATAAMTYQSVPGGDKEDWEPLDREQQEEVASRLRAWAGLDGPKRQVEARRVLQQTNDKYRVKMSNEGEESRSDGEVFPPNIASHYQTQLHSLTDNYHARMQKEKSQNRATPFVTSVDMPDMQAHNRQLVQDEQQLQAHFSNTTHPEEQQSRSAPVFAMPTTNAAPMSTPAVTTAIAGPPATEPVSAPDETMPLVSSDLPMRRSHEEPMPMEGGKKARRSYSETSPSKSNLDVPTTASGATSASTPAISTPAYTDSETRSMAFPSQGPPQVPISGWSSELEAPVSPLMADTGAEDPIHLLSASAYASGLDIKSPQVRDELLQYAHHLYSTSVAVGEKSELEKTDLVHQKAPRRSTRGGTKLHPTLLPLLHALHKLHPEHLPTLLLLSCTYYTSGNLAGSLWYNNLILRIDSNYVEAMSNIGTALRALGYWKEAESWWWRALQLLPGYWDAFENLLGVLCSPAAAGADSESRPPQFETALRLCDFVEAHIIPVRSKIMLNEPKDDPRFRVQREYSAGTMESQLLPQQLPITQLPRVQNLFYAKGNLKYVIEGHGVASAAEEYQRAVEVIVSVPGHPGYSVRDVIIAICVVAILSFGAVVPGHDALSTAAEVGAAFGIDISNPAYSAVVTQGQYTRLHPEGVLGLVREAGDAAVATMLRIGGNQLPVVFLLPDQVVLLHRILFAPTNGILPVFSPHAGKAPIPPGSPLEAVYRQSSQIGSTILLALAKLFQDAATNAADSGSKRLTLRGIPPSISLLLPFYYLSLSMNPSASTFNNLGILLSSLPIATTTVGLSGERVQLTGQLLAVRYYAHGLQLDPTHSHLFTNLGSLFKDMGRLNEAIKMYEKAIEFNPTFDVALANLGNAIKDQGRTQDSIEYYRRSVQANPNFPEALCGLVNALLAVCDWGEVYPESPKEAGWMRDVTNIVARQLDAGTAYGRGAFHAQGSIEQWVDKIMRCLGDRRPETRDRWMEKLLPFYDPSKHTPTMNEGGFMLRIIERLMRRTQHRWYHDLYTRECTNENESGTVNNDAYGRILLPTCLPIPSIPTVLPFHTFTYPLSPRQVRLISHRNALRTSHSTLSQMWLPKHVYPPPPPPGGKLNIGYVSSDFNNHPLAHLMQSVFGFHDLSRFNIFCYATTASDDTPYRKKIEKESQHFLDVSSWSSEKIIQQIQHDKVHILVNLNGYTKGARNDIFAPRPCPVQMQFMGFAGGMASGWTDWLVVDPIVCPPPMTAGTRWREGPSNAHHDGFLEKSTDLAADLDPEDPREDWVYTERFIYMPHSYFVNDHAQGFRDPAEETRIQSVEEEKGELSKEQKEQDVPVQNQLPDKQVWEREELRRWRMRKEVFPDLPDDYVIFADFNQLYKTDPVLFKAWLLILKRVPKSILWLLRFPASGQAHLHKFATEWAGPDVAKRVIFTDVAPKHIHIYRGRIADLFLDTNECNAHTTAADILWSGTPMLTWPKHVHKMCSRVAASILRAAGIDDRLVVHSEKEYVDRVVELANSIHYEYVEQAVHRDGSYELKPINHTTKDVSPSELTPDMLTVNCTEDAVKGAMRVPEGRAIFRRGSGELMDLRRRLFLSRDKCPLFNTRGWTRALEAGYHEAWRRWEAGTDTEDTPEWEALPPTAPEKLSGHIWLGDY</sequence>
<comment type="similarity">
    <text evidence="2">Belongs to the glycosyltransferase 41 family. O-GlcNAc transferase subfamily.</text>
</comment>
<evidence type="ECO:0000256" key="9">
    <source>
        <dbReference type="SAM" id="MobiDB-lite"/>
    </source>
</evidence>
<dbReference type="GO" id="GO:0097363">
    <property type="term" value="F:protein O-acetylglucosaminyltransferase activity"/>
    <property type="evidence" value="ECO:0007669"/>
    <property type="project" value="UniProtKB-EC"/>
</dbReference>
<dbReference type="Proteomes" id="UP001217754">
    <property type="component" value="Chromosome 9"/>
</dbReference>
<evidence type="ECO:0000256" key="8">
    <source>
        <dbReference type="PROSITE-ProRule" id="PRU00339"/>
    </source>
</evidence>
<evidence type="ECO:0000313" key="11">
    <source>
        <dbReference type="EMBL" id="WFD41182.1"/>
    </source>
</evidence>
<gene>
    <name evidence="11" type="ORF">MJAP1_004177</name>
</gene>
<evidence type="ECO:0000256" key="1">
    <source>
        <dbReference type="ARBA" id="ARBA00004922"/>
    </source>
</evidence>
<dbReference type="EC" id="2.4.1.255" evidence="3"/>
<feature type="repeat" description="TPR" evidence="8">
    <location>
        <begin position="1242"/>
        <end position="1275"/>
    </location>
</feature>
<feature type="domain" description="O-GlcNAc transferase C-terminal" evidence="10">
    <location>
        <begin position="1431"/>
        <end position="1613"/>
    </location>
</feature>
<evidence type="ECO:0000256" key="5">
    <source>
        <dbReference type="ARBA" id="ARBA00022679"/>
    </source>
</evidence>
<dbReference type="Gene3D" id="3.40.50.2000">
    <property type="entry name" value="Glycogen Phosphorylase B"/>
    <property type="match status" value="1"/>
</dbReference>
<dbReference type="InterPro" id="IPR011990">
    <property type="entry name" value="TPR-like_helical_dom_sf"/>
</dbReference>